<organism evidence="1 2">
    <name type="scientific">Flavonifractor hominis</name>
    <dbReference type="NCBI Taxonomy" id="3133178"/>
    <lineage>
        <taxon>Bacteria</taxon>
        <taxon>Bacillati</taxon>
        <taxon>Bacillota</taxon>
        <taxon>Clostridia</taxon>
        <taxon>Eubacteriales</taxon>
        <taxon>Oscillospiraceae</taxon>
        <taxon>Flavonifractor</taxon>
    </lineage>
</organism>
<evidence type="ECO:0000313" key="2">
    <source>
        <dbReference type="Proteomes" id="UP001440599"/>
    </source>
</evidence>
<proteinExistence type="predicted"/>
<reference evidence="1 2" key="1">
    <citation type="submission" date="2024-03" db="EMBL/GenBank/DDBJ databases">
        <title>Human intestinal bacterial collection.</title>
        <authorList>
            <person name="Pauvert C."/>
            <person name="Hitch T.C.A."/>
            <person name="Clavel T."/>
        </authorList>
    </citation>
    <scope>NUCLEOTIDE SEQUENCE [LARGE SCALE GENOMIC DNA]</scope>
    <source>
        <strain evidence="1 2">CLA-AP-H34</strain>
    </source>
</reference>
<dbReference type="RefSeq" id="WP_349139415.1">
    <property type="nucleotide sequence ID" value="NZ_JBBMFT010000002.1"/>
</dbReference>
<dbReference type="InterPro" id="IPR029044">
    <property type="entry name" value="Nucleotide-diphossugar_trans"/>
</dbReference>
<name>A0ABV1EP68_9FIRM</name>
<evidence type="ECO:0000313" key="1">
    <source>
        <dbReference type="EMBL" id="MEQ2455815.1"/>
    </source>
</evidence>
<keyword evidence="2" id="KW-1185">Reference proteome</keyword>
<accession>A0ABV1EP68</accession>
<dbReference type="CDD" id="cd00761">
    <property type="entry name" value="Glyco_tranf_GTA_type"/>
    <property type="match status" value="1"/>
</dbReference>
<gene>
    <name evidence="1" type="ORF">WMO45_04715</name>
</gene>
<sequence>MYALIYRIYFFLRRAEKRADEAKRPEQCVSRRMVRFFLGYIEAYYNLWVVKRWEKHPSGKRGITVSKREEKIIVSLTSFPGRIETVWITIESLLRQTVKPDEIILWLADTQFAGMETLPARLLQLRERGLTIRFCKDLRSHKKYFYTMQEYPRDLILLVDDDMLYPLDTVEQLLKLHKTHPQDVCTITGQYMIRGKAPSAWRNPYLAERLEHSDQLQIFSGSGSLYPPGCLCADAFDEEKIRQLCPYADDLWLTYMTYRSGRKITALYPWRAFPVVIYGTAQQSLWQINAAQGQNDVQWEQITQNDASDK</sequence>
<comment type="caution">
    <text evidence="1">The sequence shown here is derived from an EMBL/GenBank/DDBJ whole genome shotgun (WGS) entry which is preliminary data.</text>
</comment>
<dbReference type="Proteomes" id="UP001440599">
    <property type="component" value="Unassembled WGS sequence"/>
</dbReference>
<dbReference type="SUPFAM" id="SSF53448">
    <property type="entry name" value="Nucleotide-diphospho-sugar transferases"/>
    <property type="match status" value="1"/>
</dbReference>
<protein>
    <recommendedName>
        <fullName evidence="3">Glycosyltransferase</fullName>
    </recommendedName>
</protein>
<dbReference type="EMBL" id="JBBMFT010000002">
    <property type="protein sequence ID" value="MEQ2455815.1"/>
    <property type="molecule type" value="Genomic_DNA"/>
</dbReference>
<evidence type="ECO:0008006" key="3">
    <source>
        <dbReference type="Google" id="ProtNLM"/>
    </source>
</evidence>